<dbReference type="Pfam" id="PF01569">
    <property type="entry name" value="PAP2"/>
    <property type="match status" value="1"/>
</dbReference>
<name>A0A1H8DYX9_9BACI</name>
<dbReference type="InterPro" id="IPR036938">
    <property type="entry name" value="PAP2/HPO_sf"/>
</dbReference>
<keyword evidence="1" id="KW-1133">Transmembrane helix</keyword>
<evidence type="ECO:0000259" key="2">
    <source>
        <dbReference type="SMART" id="SM00014"/>
    </source>
</evidence>
<evidence type="ECO:0000256" key="1">
    <source>
        <dbReference type="SAM" id="Phobius"/>
    </source>
</evidence>
<dbReference type="AlphaFoldDB" id="A0A1H8DYX9"/>
<dbReference type="Proteomes" id="UP000198553">
    <property type="component" value="Unassembled WGS sequence"/>
</dbReference>
<dbReference type="Gene3D" id="1.20.144.10">
    <property type="entry name" value="Phosphatidic acid phosphatase type 2/haloperoxidase"/>
    <property type="match status" value="2"/>
</dbReference>
<dbReference type="SMART" id="SM00014">
    <property type="entry name" value="acidPPc"/>
    <property type="match status" value="1"/>
</dbReference>
<dbReference type="PANTHER" id="PTHR14969">
    <property type="entry name" value="SPHINGOSINE-1-PHOSPHATE PHOSPHOHYDROLASE"/>
    <property type="match status" value="1"/>
</dbReference>
<evidence type="ECO:0000313" key="3">
    <source>
        <dbReference type="EMBL" id="SEN12366.1"/>
    </source>
</evidence>
<feature type="transmembrane region" description="Helical" evidence="1">
    <location>
        <begin position="156"/>
        <end position="172"/>
    </location>
</feature>
<feature type="transmembrane region" description="Helical" evidence="1">
    <location>
        <begin position="124"/>
        <end position="144"/>
    </location>
</feature>
<dbReference type="PANTHER" id="PTHR14969:SF13">
    <property type="entry name" value="AT30094P"/>
    <property type="match status" value="1"/>
</dbReference>
<dbReference type="InterPro" id="IPR000326">
    <property type="entry name" value="PAP2/HPO"/>
</dbReference>
<accession>A0A1H8DYX9</accession>
<keyword evidence="1" id="KW-0812">Transmembrane</keyword>
<dbReference type="OrthoDB" id="9789113at2"/>
<feature type="transmembrane region" description="Helical" evidence="1">
    <location>
        <begin position="52"/>
        <end position="77"/>
    </location>
</feature>
<dbReference type="STRING" id="930146.SAMN05192533_10999"/>
<organism evidence="3 4">
    <name type="scientific">Mesobacillus persicus</name>
    <dbReference type="NCBI Taxonomy" id="930146"/>
    <lineage>
        <taxon>Bacteria</taxon>
        <taxon>Bacillati</taxon>
        <taxon>Bacillota</taxon>
        <taxon>Bacilli</taxon>
        <taxon>Bacillales</taxon>
        <taxon>Bacillaceae</taxon>
        <taxon>Mesobacillus</taxon>
    </lineage>
</organism>
<dbReference type="CDD" id="cd03392">
    <property type="entry name" value="PAP2_like_2"/>
    <property type="match status" value="1"/>
</dbReference>
<gene>
    <name evidence="3" type="ORF">SAMN05192533_10999</name>
</gene>
<dbReference type="RefSeq" id="WP_090746518.1">
    <property type="nucleotide sequence ID" value="NZ_FOBW01000009.1"/>
</dbReference>
<evidence type="ECO:0000313" key="4">
    <source>
        <dbReference type="Proteomes" id="UP000198553"/>
    </source>
</evidence>
<feature type="transmembrane region" description="Helical" evidence="1">
    <location>
        <begin position="184"/>
        <end position="205"/>
    </location>
</feature>
<proteinExistence type="predicted"/>
<protein>
    <submittedName>
        <fullName evidence="3">Undecaprenyl-diphosphatase</fullName>
    </submittedName>
</protein>
<feature type="domain" description="Phosphatidic acid phosphatase type 2/haloperoxidase" evidence="2">
    <location>
        <begin position="87"/>
        <end position="199"/>
    </location>
</feature>
<keyword evidence="4" id="KW-1185">Reference proteome</keyword>
<feature type="transmembrane region" description="Helical" evidence="1">
    <location>
        <begin position="12"/>
        <end position="32"/>
    </location>
</feature>
<sequence length="212" mass="23333">MEALHIKRLSFGLLGLLTYIYFAIAISSGNTIQFDEKISVGLGRILANSQDLLLGVFSAVGATEGFVIIAMVVILWLGLRKKDFLALGVLIFALLSGYLLNTVLKNWHGRPRPASDHLVEVSSLSFPSGNAMIGLILYSLTAYFILKGLKSKQKRLLTFAVTIGIIFIYGLSRVALNVHYPSDIAAGYGIGVAWVMIWIHIYELFSRKAKKI</sequence>
<reference evidence="4" key="1">
    <citation type="submission" date="2016-10" db="EMBL/GenBank/DDBJ databases">
        <authorList>
            <person name="Varghese N."/>
            <person name="Submissions S."/>
        </authorList>
    </citation>
    <scope>NUCLEOTIDE SEQUENCE [LARGE SCALE GENOMIC DNA]</scope>
    <source>
        <strain evidence="4">B48,IBRC-M 10115,DSM 25386,CECT 8001</strain>
    </source>
</reference>
<dbReference type="EMBL" id="FOBW01000009">
    <property type="protein sequence ID" value="SEN12366.1"/>
    <property type="molecule type" value="Genomic_DNA"/>
</dbReference>
<keyword evidence="1" id="KW-0472">Membrane</keyword>
<feature type="transmembrane region" description="Helical" evidence="1">
    <location>
        <begin position="84"/>
        <end position="104"/>
    </location>
</feature>
<dbReference type="SUPFAM" id="SSF48317">
    <property type="entry name" value="Acid phosphatase/Vanadium-dependent haloperoxidase"/>
    <property type="match status" value="1"/>
</dbReference>